<keyword evidence="2" id="KW-1185">Reference proteome</keyword>
<protein>
    <submittedName>
        <fullName evidence="1">Uncharacterized protein</fullName>
    </submittedName>
</protein>
<evidence type="ECO:0000313" key="2">
    <source>
        <dbReference type="Proteomes" id="UP001141552"/>
    </source>
</evidence>
<reference evidence="1" key="1">
    <citation type="submission" date="2022-02" db="EMBL/GenBank/DDBJ databases">
        <authorList>
            <person name="Henning P.M."/>
            <person name="McCubbin A.G."/>
            <person name="Shore J.S."/>
        </authorList>
    </citation>
    <scope>NUCLEOTIDE SEQUENCE</scope>
    <source>
        <strain evidence="1">F60SS</strain>
        <tissue evidence="1">Leaves</tissue>
    </source>
</reference>
<gene>
    <name evidence="1" type="ORF">Tsubulata_024440</name>
</gene>
<evidence type="ECO:0000313" key="1">
    <source>
        <dbReference type="EMBL" id="KAJ4827137.1"/>
    </source>
</evidence>
<name>A0A9Q0FB31_9ROSI</name>
<dbReference type="Proteomes" id="UP001141552">
    <property type="component" value="Unassembled WGS sequence"/>
</dbReference>
<accession>A0A9Q0FB31</accession>
<organism evidence="1 2">
    <name type="scientific">Turnera subulata</name>
    <dbReference type="NCBI Taxonomy" id="218843"/>
    <lineage>
        <taxon>Eukaryota</taxon>
        <taxon>Viridiplantae</taxon>
        <taxon>Streptophyta</taxon>
        <taxon>Embryophyta</taxon>
        <taxon>Tracheophyta</taxon>
        <taxon>Spermatophyta</taxon>
        <taxon>Magnoliopsida</taxon>
        <taxon>eudicotyledons</taxon>
        <taxon>Gunneridae</taxon>
        <taxon>Pentapetalae</taxon>
        <taxon>rosids</taxon>
        <taxon>fabids</taxon>
        <taxon>Malpighiales</taxon>
        <taxon>Passifloraceae</taxon>
        <taxon>Turnera</taxon>
    </lineage>
</organism>
<dbReference type="EMBL" id="JAKUCV010006482">
    <property type="protein sequence ID" value="KAJ4827137.1"/>
    <property type="molecule type" value="Genomic_DNA"/>
</dbReference>
<sequence>MATTPSSSSSLMMNPLTSPICNNSKVQFLVGPNHLRLKRLSFSAFWFFCGVQGQCLWQTQGSKCSTLPRMSVSLLAKLPWFTIIILCKGLETVTHPFLAFLTPSRVPLGYKN</sequence>
<comment type="caution">
    <text evidence="1">The sequence shown here is derived from an EMBL/GenBank/DDBJ whole genome shotgun (WGS) entry which is preliminary data.</text>
</comment>
<dbReference type="AlphaFoldDB" id="A0A9Q0FB31"/>
<feature type="non-terminal residue" evidence="1">
    <location>
        <position position="112"/>
    </location>
</feature>
<proteinExistence type="predicted"/>
<reference evidence="1" key="2">
    <citation type="journal article" date="2023" name="Plants (Basel)">
        <title>Annotation of the Turnera subulata (Passifloraceae) Draft Genome Reveals the S-Locus Evolved after the Divergence of Turneroideae from Passifloroideae in a Stepwise Manner.</title>
        <authorList>
            <person name="Henning P.M."/>
            <person name="Roalson E.H."/>
            <person name="Mir W."/>
            <person name="McCubbin A.G."/>
            <person name="Shore J.S."/>
        </authorList>
    </citation>
    <scope>NUCLEOTIDE SEQUENCE</scope>
    <source>
        <strain evidence="1">F60SS</strain>
    </source>
</reference>